<reference evidence="6 7" key="1">
    <citation type="submission" date="2024-09" db="EMBL/GenBank/DDBJ databases">
        <authorList>
            <person name="Sun Q."/>
            <person name="Mori K."/>
        </authorList>
    </citation>
    <scope>NUCLEOTIDE SEQUENCE [LARGE SCALE GENOMIC DNA]</scope>
    <source>
        <strain evidence="6 7">CCM 7228</strain>
    </source>
</reference>
<dbReference type="Proteomes" id="UP001589854">
    <property type="component" value="Unassembled WGS sequence"/>
</dbReference>
<name>A0ABV6GG76_9BACI</name>
<feature type="transmembrane region" description="Helical" evidence="5">
    <location>
        <begin position="35"/>
        <end position="57"/>
    </location>
</feature>
<keyword evidence="4 5" id="KW-0472">Membrane</keyword>
<comment type="similarity">
    <text evidence="5">Belongs to the 4-toluene sulfonate uptake permease (TSUP) (TC 2.A.102) family.</text>
</comment>
<accession>A0ABV6GG76</accession>
<comment type="subcellular location">
    <subcellularLocation>
        <location evidence="5">Cell membrane</location>
        <topology evidence="5">Multi-pass membrane protein</topology>
    </subcellularLocation>
    <subcellularLocation>
        <location evidence="1">Membrane</location>
        <topology evidence="1">Multi-pass membrane protein</topology>
    </subcellularLocation>
</comment>
<feature type="transmembrane region" description="Helical" evidence="5">
    <location>
        <begin position="69"/>
        <end position="92"/>
    </location>
</feature>
<organism evidence="6 7">
    <name type="scientific">Metabacillus herbersteinensis</name>
    <dbReference type="NCBI Taxonomy" id="283816"/>
    <lineage>
        <taxon>Bacteria</taxon>
        <taxon>Bacillati</taxon>
        <taxon>Bacillota</taxon>
        <taxon>Bacilli</taxon>
        <taxon>Bacillales</taxon>
        <taxon>Bacillaceae</taxon>
        <taxon>Metabacillus</taxon>
    </lineage>
</organism>
<feature type="transmembrane region" description="Helical" evidence="5">
    <location>
        <begin position="139"/>
        <end position="167"/>
    </location>
</feature>
<dbReference type="PANTHER" id="PTHR43483:SF3">
    <property type="entry name" value="MEMBRANE TRANSPORTER PROTEIN HI_0806-RELATED"/>
    <property type="match status" value="1"/>
</dbReference>
<dbReference type="InterPro" id="IPR002781">
    <property type="entry name" value="TM_pro_TauE-like"/>
</dbReference>
<evidence type="ECO:0000313" key="7">
    <source>
        <dbReference type="Proteomes" id="UP001589854"/>
    </source>
</evidence>
<protein>
    <recommendedName>
        <fullName evidence="5">Probable membrane transporter protein</fullName>
    </recommendedName>
</protein>
<proteinExistence type="inferred from homology"/>
<feature type="transmembrane region" description="Helical" evidence="5">
    <location>
        <begin position="98"/>
        <end position="118"/>
    </location>
</feature>
<feature type="transmembrane region" description="Helical" evidence="5">
    <location>
        <begin position="229"/>
        <end position="247"/>
    </location>
</feature>
<dbReference type="PANTHER" id="PTHR43483">
    <property type="entry name" value="MEMBRANE TRANSPORTER PROTEIN HI_0806-RELATED"/>
    <property type="match status" value="1"/>
</dbReference>
<evidence type="ECO:0000256" key="2">
    <source>
        <dbReference type="ARBA" id="ARBA00022692"/>
    </source>
</evidence>
<feature type="transmembrane region" description="Helical" evidence="5">
    <location>
        <begin position="198"/>
        <end position="217"/>
    </location>
</feature>
<evidence type="ECO:0000313" key="6">
    <source>
        <dbReference type="EMBL" id="MFC0272666.1"/>
    </source>
</evidence>
<sequence>MLIVITMFILGTLFGFIGAGGAGFVIAILTTTFHVPIHIALGTSLAGMAFTSMSGAYSHYREGNTHIKIGLIVGVFAAIGSYIGAKIITLIPAHSLNLMTGGMLLLSSLLLLLNLFFIKNAPSQEMNDNYFLTWIKATLLGIVTGVLSGTFGIGSAPFIQIGLLVLFKLTVRQSVGTTMLIIIPTAVGGGIGYYSEGLINFSLLAQVLIGTMCGAYIGAKFTNLAPKTVLKTSIILTPAVGGVILLLI</sequence>
<keyword evidence="3 5" id="KW-1133">Transmembrane helix</keyword>
<dbReference type="RefSeq" id="WP_378935220.1">
    <property type="nucleotide sequence ID" value="NZ_JBHLVO010000012.1"/>
</dbReference>
<evidence type="ECO:0000256" key="3">
    <source>
        <dbReference type="ARBA" id="ARBA00022989"/>
    </source>
</evidence>
<keyword evidence="2 5" id="KW-0812">Transmembrane</keyword>
<keyword evidence="5" id="KW-1003">Cell membrane</keyword>
<comment type="caution">
    <text evidence="6">The sequence shown here is derived from an EMBL/GenBank/DDBJ whole genome shotgun (WGS) entry which is preliminary data.</text>
</comment>
<evidence type="ECO:0000256" key="5">
    <source>
        <dbReference type="RuleBase" id="RU363041"/>
    </source>
</evidence>
<keyword evidence="7" id="KW-1185">Reference proteome</keyword>
<dbReference type="EMBL" id="JBHLVO010000012">
    <property type="protein sequence ID" value="MFC0272666.1"/>
    <property type="molecule type" value="Genomic_DNA"/>
</dbReference>
<feature type="transmembrane region" description="Helical" evidence="5">
    <location>
        <begin position="173"/>
        <end position="191"/>
    </location>
</feature>
<evidence type="ECO:0000256" key="4">
    <source>
        <dbReference type="ARBA" id="ARBA00023136"/>
    </source>
</evidence>
<dbReference type="Pfam" id="PF01925">
    <property type="entry name" value="TauE"/>
    <property type="match status" value="1"/>
</dbReference>
<evidence type="ECO:0000256" key="1">
    <source>
        <dbReference type="ARBA" id="ARBA00004141"/>
    </source>
</evidence>
<gene>
    <name evidence="6" type="ORF">ACFFIX_14620</name>
</gene>
<feature type="transmembrane region" description="Helical" evidence="5">
    <location>
        <begin position="7"/>
        <end position="29"/>
    </location>
</feature>